<protein>
    <submittedName>
        <fullName evidence="1">Uncharacterized protein</fullName>
    </submittedName>
</protein>
<dbReference type="EMBL" id="BAAAQD010000016">
    <property type="protein sequence ID" value="GAA1540878.1"/>
    <property type="molecule type" value="Genomic_DNA"/>
</dbReference>
<organism evidence="1 2">
    <name type="scientific">Dactylosporangium maewongense</name>
    <dbReference type="NCBI Taxonomy" id="634393"/>
    <lineage>
        <taxon>Bacteria</taxon>
        <taxon>Bacillati</taxon>
        <taxon>Actinomycetota</taxon>
        <taxon>Actinomycetes</taxon>
        <taxon>Micromonosporales</taxon>
        <taxon>Micromonosporaceae</taxon>
        <taxon>Dactylosporangium</taxon>
    </lineage>
</organism>
<comment type="caution">
    <text evidence="1">The sequence shown here is derived from an EMBL/GenBank/DDBJ whole genome shotgun (WGS) entry which is preliminary data.</text>
</comment>
<evidence type="ECO:0000313" key="2">
    <source>
        <dbReference type="Proteomes" id="UP001501470"/>
    </source>
</evidence>
<accession>A0ABP4MFJ9</accession>
<proteinExistence type="predicted"/>
<gene>
    <name evidence="1" type="ORF">GCM10009827_070360</name>
</gene>
<dbReference type="Proteomes" id="UP001501470">
    <property type="component" value="Unassembled WGS sequence"/>
</dbReference>
<reference evidence="2" key="1">
    <citation type="journal article" date="2019" name="Int. J. Syst. Evol. Microbiol.">
        <title>The Global Catalogue of Microorganisms (GCM) 10K type strain sequencing project: providing services to taxonomists for standard genome sequencing and annotation.</title>
        <authorList>
            <consortium name="The Broad Institute Genomics Platform"/>
            <consortium name="The Broad Institute Genome Sequencing Center for Infectious Disease"/>
            <person name="Wu L."/>
            <person name="Ma J."/>
        </authorList>
    </citation>
    <scope>NUCLEOTIDE SEQUENCE [LARGE SCALE GENOMIC DNA]</scope>
    <source>
        <strain evidence="2">JCM 15933</strain>
    </source>
</reference>
<evidence type="ECO:0000313" key="1">
    <source>
        <dbReference type="EMBL" id="GAA1540878.1"/>
    </source>
</evidence>
<keyword evidence="2" id="KW-1185">Reference proteome</keyword>
<sequence length="403" mass="42903">MTEPGTLVVDMDGVALPVTVRDSRLKVVATGSTGEPITLPPGTYAVSVPLPTGPDSFDEVVVVGPGSRDTRLAGPAQTVRDPTSAAIALVERGRPDAAVHVLRGDLANLPTLGVALLGFTALQLGDDATAAAVADRPGNDPDVLALRAAVLQRRPDAGDRLDELARLTERALALVVPRLRLSALALVAAVRDTGSTPPTAAFRELLRQVRRCDMSRTMLESAGDPAVTWLAEDEDVWGSDAWDGFDPGVIALPAWRTSELVLAAAPAAEQTVHTFVSPRGTIRIRLRQTPDRRFEVEITAPSARVRCFLIRYAVRAGGRTAIAAPVRPKRFGTPVAVVDLPGFATNLPWTVQELAEPFTELDPDIVRDSVDAASDRETLDAWTAVAEVAEPATSQLITRLLEL</sequence>
<dbReference type="RefSeq" id="WP_344506850.1">
    <property type="nucleotide sequence ID" value="NZ_BAAAQD010000016.1"/>
</dbReference>
<name>A0ABP4MFJ9_9ACTN</name>